<evidence type="ECO:0000313" key="3">
    <source>
        <dbReference type="Proteomes" id="UP000239899"/>
    </source>
</evidence>
<gene>
    <name evidence="2" type="ORF">C2E21_0916</name>
</gene>
<sequence>MDAGQAILLALLQPAAPLLPPDAEHRRRLLRAVVLAAEADGQEVDEQLMQLYSECLLGAPQPVEDTADCEPSSSSDSSVQALLPPPPQPGWCYKAWCYAPAWEAPAASLAAVEALEQAVAKQHHAWLAQHETAAQQGQQQQAGALPRCPPAAAGDGSRGLLALHVSMNLLEGGTGCHEWEAGFYLSEWVLNKPTLVAGRVCLEIGCGAGMVGVALHRAGAAHVLCTDGDAQTVANCRFNLQLNGVPLAAGSVIPTLLSLLKQVLAAGAGAAVGLCSQGQWQADPQLGDPQQAQQQAQQQQPAAYLATTLRNEATLQQFLVAVEADPAIRMQQLAGPPVPGTGNGSSATALLSSESSSPEPVADRATAGAGLAACSIADEPDGGCCIRWQHLPELDAARERIFLHRITLAA</sequence>
<dbReference type="InterPro" id="IPR029063">
    <property type="entry name" value="SAM-dependent_MTases_sf"/>
</dbReference>
<evidence type="ECO:0000256" key="1">
    <source>
        <dbReference type="SAM" id="MobiDB-lite"/>
    </source>
</evidence>
<keyword evidence="2" id="KW-0489">Methyltransferase</keyword>
<dbReference type="Gene3D" id="3.40.50.150">
    <property type="entry name" value="Vaccinia Virus protein VP39"/>
    <property type="match status" value="1"/>
</dbReference>
<dbReference type="PANTHER" id="PTHR14614:SF130">
    <property type="entry name" value="PROTEIN-LYSINE N-METHYLTRANSFERASE EEF2KMT"/>
    <property type="match status" value="1"/>
</dbReference>
<proteinExistence type="predicted"/>
<comment type="caution">
    <text evidence="2">The sequence shown here is derived from an EMBL/GenBank/DDBJ whole genome shotgun (WGS) entry which is preliminary data.</text>
</comment>
<dbReference type="GO" id="GO:0032259">
    <property type="term" value="P:methylation"/>
    <property type="evidence" value="ECO:0007669"/>
    <property type="project" value="UniProtKB-KW"/>
</dbReference>
<feature type="region of interest" description="Disordered" evidence="1">
    <location>
        <begin position="336"/>
        <end position="362"/>
    </location>
</feature>
<keyword evidence="2" id="KW-0808">Transferase</keyword>
<protein>
    <submittedName>
        <fullName evidence="2">Methyltransferase family</fullName>
    </submittedName>
</protein>
<dbReference type="InterPro" id="IPR019410">
    <property type="entry name" value="Methyltransf_16"/>
</dbReference>
<feature type="region of interest" description="Disordered" evidence="1">
    <location>
        <begin position="129"/>
        <end position="148"/>
    </location>
</feature>
<keyword evidence="3" id="KW-1185">Reference proteome</keyword>
<dbReference type="STRING" id="3076.A0A2P6U3H7"/>
<feature type="compositionally biased region" description="Low complexity" evidence="1">
    <location>
        <begin position="345"/>
        <end position="362"/>
    </location>
</feature>
<reference evidence="2 3" key="1">
    <citation type="journal article" date="2018" name="Plant J.">
        <title>Genome sequences of Chlorella sorokiniana UTEX 1602 and Micractinium conductrix SAG 241.80: implications to maltose excretion by a green alga.</title>
        <authorList>
            <person name="Arriola M.B."/>
            <person name="Velmurugan N."/>
            <person name="Zhang Y."/>
            <person name="Plunkett M.H."/>
            <person name="Hondzo H."/>
            <person name="Barney B.M."/>
        </authorList>
    </citation>
    <scope>NUCLEOTIDE SEQUENCE [LARGE SCALE GENOMIC DNA]</scope>
    <source>
        <strain evidence="3">UTEX 1602</strain>
    </source>
</reference>
<organism evidence="2 3">
    <name type="scientific">Chlorella sorokiniana</name>
    <name type="common">Freshwater green alga</name>
    <dbReference type="NCBI Taxonomy" id="3076"/>
    <lineage>
        <taxon>Eukaryota</taxon>
        <taxon>Viridiplantae</taxon>
        <taxon>Chlorophyta</taxon>
        <taxon>core chlorophytes</taxon>
        <taxon>Trebouxiophyceae</taxon>
        <taxon>Chlorellales</taxon>
        <taxon>Chlorellaceae</taxon>
        <taxon>Chlorella clade</taxon>
        <taxon>Chlorella</taxon>
    </lineage>
</organism>
<dbReference type="OrthoDB" id="194386at2759"/>
<dbReference type="SUPFAM" id="SSF53335">
    <property type="entry name" value="S-adenosyl-L-methionine-dependent methyltransferases"/>
    <property type="match status" value="1"/>
</dbReference>
<name>A0A2P6U3H7_CHLSO</name>
<dbReference type="GO" id="GO:0008168">
    <property type="term" value="F:methyltransferase activity"/>
    <property type="evidence" value="ECO:0007669"/>
    <property type="project" value="UniProtKB-KW"/>
</dbReference>
<dbReference type="Proteomes" id="UP000239899">
    <property type="component" value="Unassembled WGS sequence"/>
</dbReference>
<dbReference type="Pfam" id="PF10294">
    <property type="entry name" value="Methyltransf_16"/>
    <property type="match status" value="1"/>
</dbReference>
<dbReference type="AlphaFoldDB" id="A0A2P6U3H7"/>
<dbReference type="PANTHER" id="PTHR14614">
    <property type="entry name" value="HEPATOCELLULAR CARCINOMA-ASSOCIATED ANTIGEN"/>
    <property type="match status" value="1"/>
</dbReference>
<accession>A0A2P6U3H7</accession>
<dbReference type="EMBL" id="LHPG02000002">
    <property type="protein sequence ID" value="PRW60868.1"/>
    <property type="molecule type" value="Genomic_DNA"/>
</dbReference>
<evidence type="ECO:0000313" key="2">
    <source>
        <dbReference type="EMBL" id="PRW60868.1"/>
    </source>
</evidence>
<feature type="compositionally biased region" description="Low complexity" evidence="1">
    <location>
        <begin position="133"/>
        <end position="144"/>
    </location>
</feature>